<evidence type="ECO:0000313" key="4">
    <source>
        <dbReference type="Proteomes" id="UP000515152"/>
    </source>
</evidence>
<dbReference type="OrthoDB" id="10049175at2759"/>
<dbReference type="AlphaFoldDB" id="A0A6P8GU52"/>
<evidence type="ECO:0000313" key="5">
    <source>
        <dbReference type="RefSeq" id="XP_031441401.1"/>
    </source>
</evidence>
<proteinExistence type="predicted"/>
<feature type="compositionally biased region" description="Polar residues" evidence="2">
    <location>
        <begin position="22"/>
        <end position="34"/>
    </location>
</feature>
<keyword evidence="4" id="KW-1185">Reference proteome</keyword>
<feature type="compositionally biased region" description="Polar residues" evidence="2">
    <location>
        <begin position="297"/>
        <end position="313"/>
    </location>
</feature>
<organism evidence="4 5">
    <name type="scientific">Clupea harengus</name>
    <name type="common">Atlantic herring</name>
    <dbReference type="NCBI Taxonomy" id="7950"/>
    <lineage>
        <taxon>Eukaryota</taxon>
        <taxon>Metazoa</taxon>
        <taxon>Chordata</taxon>
        <taxon>Craniata</taxon>
        <taxon>Vertebrata</taxon>
        <taxon>Euteleostomi</taxon>
        <taxon>Actinopterygii</taxon>
        <taxon>Neopterygii</taxon>
        <taxon>Teleostei</taxon>
        <taxon>Clupei</taxon>
        <taxon>Clupeiformes</taxon>
        <taxon>Clupeoidei</taxon>
        <taxon>Clupeidae</taxon>
        <taxon>Clupea</taxon>
    </lineage>
</organism>
<dbReference type="CTD" id="101884675"/>
<feature type="region of interest" description="Disordered" evidence="2">
    <location>
        <begin position="1"/>
        <end position="275"/>
    </location>
</feature>
<name>A0A6P8GU52_CLUHA</name>
<dbReference type="InterPro" id="IPR032745">
    <property type="entry name" value="GRIN_C"/>
</dbReference>
<dbReference type="RefSeq" id="XP_031441401.1">
    <property type="nucleotide sequence ID" value="XM_031585541.2"/>
</dbReference>
<feature type="compositionally biased region" description="Polar residues" evidence="2">
    <location>
        <begin position="92"/>
        <end position="105"/>
    </location>
</feature>
<dbReference type="KEGG" id="char:116224747"/>
<feature type="compositionally biased region" description="Polar residues" evidence="2">
    <location>
        <begin position="146"/>
        <end position="157"/>
    </location>
</feature>
<evidence type="ECO:0000256" key="2">
    <source>
        <dbReference type="SAM" id="MobiDB-lite"/>
    </source>
</evidence>
<accession>A0A6P8GU52</accession>
<dbReference type="Proteomes" id="UP000515152">
    <property type="component" value="Chromosome 18"/>
</dbReference>
<sequence>MDTKGRKPASSPQLPASRVSKQEPSQGTSSSTGCDPSGSRAPGKGDASAVMLTVGSSQKSGSMEHVAQIHRSGQAGKTHLTSYSSEPKLHKSPNSSRPQTSTDSPKNPHARNSVVTTFRIPAKDSPKTQHSRASAASHIPAKDSPKLNSSASTSQTAAKDPKNQNKLASSHIPVKVSPKINKVPSKTSMKESPSNSSTPLSLSDDLSPVSDDGSLAQALRADVIPVTPPPVVHQQVKQETKQTSPVVQDSQKPLKEEGKHVPSPHTHLSPVSDDGILAQALRADVIPVTSPPVVHQQVKQETKQTSPVVQDSQKPPKEEGKRVPSPRTHHKDAHSPQPQQKDTHTHTQKQMTHTVEAQHKAPHTTKTQHTSLSSQPTHALTAASQHSATPKTKRQTSPHVTERKTVAPRDKSAEKKGKENDGKGVRGKDVGKSVATMTGPEGLGKDVAVQVSDDLCNDVTVTVSQLDNHLTGATGGHINAEESALVLRPQKPIVRQRPSSQYVCQIEIELSSQSPKTSGQAPPPATAVIPALPSLSGKSTDGPDMPTDQSEAKDTTGEGLRQEKAGPVQEVTWDDQGLTWEVYGATLDWQALGSAVQRHLHTQIEQLELRLRTLQGSVSEKKSPPPARRVRRKCRCWFHCSSCCCKRKQHSA</sequence>
<feature type="compositionally biased region" description="Polar residues" evidence="2">
    <location>
        <begin position="235"/>
        <end position="251"/>
    </location>
</feature>
<reference evidence="5" key="1">
    <citation type="submission" date="2025-08" db="UniProtKB">
        <authorList>
            <consortium name="RefSeq"/>
        </authorList>
    </citation>
    <scope>IDENTIFICATION</scope>
</reference>
<dbReference type="PANTHER" id="PTHR15718:SF3">
    <property type="entry name" value="G PROTEIN-REGULATED INDUCER OF NEURITE OUTGROWTH C-TERMINAL DOMAIN-CONTAINING PROTEIN"/>
    <property type="match status" value="1"/>
</dbReference>
<dbReference type="InterPro" id="IPR026646">
    <property type="entry name" value="GPRIN2-like/GPRIN3"/>
</dbReference>
<feature type="region of interest" description="Disordered" evidence="2">
    <location>
        <begin position="288"/>
        <end position="444"/>
    </location>
</feature>
<feature type="compositionally biased region" description="Polar residues" evidence="2">
    <location>
        <begin position="364"/>
        <end position="390"/>
    </location>
</feature>
<feature type="domain" description="G protein-regulated inducer of neurite outgrowth C-terminal" evidence="3">
    <location>
        <begin position="552"/>
        <end position="631"/>
    </location>
</feature>
<comment type="function">
    <text evidence="1">May be involved in neurite outgrowth.</text>
</comment>
<dbReference type="PANTHER" id="PTHR15718">
    <property type="entry name" value="G PROTEIN-REGULATED INDUCER OF NEURITE OUTGROWTH C-TERMINAL DOMAIN-CONTAINING PROTEIN"/>
    <property type="match status" value="1"/>
</dbReference>
<evidence type="ECO:0000259" key="3">
    <source>
        <dbReference type="Pfam" id="PF15235"/>
    </source>
</evidence>
<dbReference type="PROSITE" id="PS51257">
    <property type="entry name" value="PROKAR_LIPOPROTEIN"/>
    <property type="match status" value="1"/>
</dbReference>
<feature type="compositionally biased region" description="Basic and acidic residues" evidence="2">
    <location>
        <begin position="550"/>
        <end position="564"/>
    </location>
</feature>
<evidence type="ECO:0000256" key="1">
    <source>
        <dbReference type="ARBA" id="ARBA00002358"/>
    </source>
</evidence>
<feature type="region of interest" description="Disordered" evidence="2">
    <location>
        <begin position="512"/>
        <end position="566"/>
    </location>
</feature>
<dbReference type="Pfam" id="PF15235">
    <property type="entry name" value="GRIN_C"/>
    <property type="match status" value="1"/>
</dbReference>
<gene>
    <name evidence="5" type="primary">gprin3a</name>
</gene>
<protein>
    <submittedName>
        <fullName evidence="5">Proteoglycan 4</fullName>
    </submittedName>
</protein>
<dbReference type="GO" id="GO:0005886">
    <property type="term" value="C:plasma membrane"/>
    <property type="evidence" value="ECO:0007669"/>
    <property type="project" value="TreeGrafter"/>
</dbReference>
<feature type="compositionally biased region" description="Basic and acidic residues" evidence="2">
    <location>
        <begin position="400"/>
        <end position="431"/>
    </location>
</feature>
<dbReference type="GO" id="GO:0031175">
    <property type="term" value="P:neuron projection development"/>
    <property type="evidence" value="ECO:0007669"/>
    <property type="project" value="TreeGrafter"/>
</dbReference>
<dbReference type="GeneID" id="116224747"/>
<feature type="compositionally biased region" description="Low complexity" evidence="2">
    <location>
        <begin position="192"/>
        <end position="215"/>
    </location>
</feature>